<evidence type="ECO:0000256" key="5">
    <source>
        <dbReference type="ARBA" id="ARBA00022679"/>
    </source>
</evidence>
<dbReference type="GeneID" id="93090857"/>
<dbReference type="SMART" id="SM01409">
    <property type="entry name" value="RNA_pol_Rpb6"/>
    <property type="match status" value="1"/>
</dbReference>
<sequence>MRTEQIVSKALLNFDGDRYKLSLAVAKRAKALSMGAAPLIETDTRKMKFTDIAIMEIADGKVKIEASVEAKK</sequence>
<dbReference type="GO" id="GO:0003899">
    <property type="term" value="F:DNA-directed RNA polymerase activity"/>
    <property type="evidence" value="ECO:0007669"/>
    <property type="project" value="UniProtKB-UniRule"/>
</dbReference>
<evidence type="ECO:0000313" key="12">
    <source>
        <dbReference type="EMBL" id="SUX10228.1"/>
    </source>
</evidence>
<proteinExistence type="inferred from homology"/>
<keyword evidence="7 11" id="KW-0804">Transcription</keyword>
<dbReference type="InterPro" id="IPR006110">
    <property type="entry name" value="Pol_omega/Rpo6/RPB6"/>
</dbReference>
<reference evidence="12 13" key="1">
    <citation type="submission" date="2018-06" db="EMBL/GenBank/DDBJ databases">
        <authorList>
            <consortium name="Pathogen Informatics"/>
            <person name="Doyle S."/>
        </authorList>
    </citation>
    <scope>NUCLEOTIDE SEQUENCE [LARGE SCALE GENOMIC DNA]</scope>
    <source>
        <strain evidence="12 13">NCTC12475</strain>
    </source>
</reference>
<evidence type="ECO:0000256" key="8">
    <source>
        <dbReference type="ARBA" id="ARBA00029924"/>
    </source>
</evidence>
<dbReference type="EMBL" id="UFVD01000001">
    <property type="protein sequence ID" value="SUX10228.1"/>
    <property type="molecule type" value="Genomic_DNA"/>
</dbReference>
<dbReference type="OrthoDB" id="5334728at2"/>
<dbReference type="GO" id="GO:0006351">
    <property type="term" value="P:DNA-templated transcription"/>
    <property type="evidence" value="ECO:0007669"/>
    <property type="project" value="UniProtKB-UniRule"/>
</dbReference>
<dbReference type="InterPro" id="IPR036161">
    <property type="entry name" value="RPB6/omega-like_sf"/>
</dbReference>
<dbReference type="GO" id="GO:0003677">
    <property type="term" value="F:DNA binding"/>
    <property type="evidence" value="ECO:0007669"/>
    <property type="project" value="UniProtKB-UniRule"/>
</dbReference>
<evidence type="ECO:0000256" key="11">
    <source>
        <dbReference type="HAMAP-Rule" id="MF_00366"/>
    </source>
</evidence>
<name>A0A381DHR0_9BACT</name>
<dbReference type="AlphaFoldDB" id="A0A381DHR0"/>
<keyword evidence="5 11" id="KW-0808">Transferase</keyword>
<protein>
    <recommendedName>
        <fullName evidence="3 11">DNA-directed RNA polymerase subunit omega</fullName>
        <shortName evidence="11">RNAP omega subunit</shortName>
        <ecNumber evidence="2 11">2.7.7.6</ecNumber>
    </recommendedName>
    <alternativeName>
        <fullName evidence="9 11">RNA polymerase omega subunit</fullName>
    </alternativeName>
    <alternativeName>
        <fullName evidence="8 11">Transcriptase subunit omega</fullName>
    </alternativeName>
</protein>
<evidence type="ECO:0000256" key="1">
    <source>
        <dbReference type="ARBA" id="ARBA00006711"/>
    </source>
</evidence>
<evidence type="ECO:0000256" key="2">
    <source>
        <dbReference type="ARBA" id="ARBA00012418"/>
    </source>
</evidence>
<dbReference type="Pfam" id="PF01192">
    <property type="entry name" value="RNA_pol_Rpb6"/>
    <property type="match status" value="1"/>
</dbReference>
<evidence type="ECO:0000256" key="7">
    <source>
        <dbReference type="ARBA" id="ARBA00023163"/>
    </source>
</evidence>
<comment type="function">
    <text evidence="11">Promotes RNA polymerase assembly. Latches the N- and C-terminal regions of the beta' subunit thereby facilitating its interaction with the beta and alpha subunits.</text>
</comment>
<organism evidence="12 13">
    <name type="scientific">Campylobacter sputorum subsp. sputorum</name>
    <dbReference type="NCBI Taxonomy" id="32024"/>
    <lineage>
        <taxon>Bacteria</taxon>
        <taxon>Pseudomonadati</taxon>
        <taxon>Campylobacterota</taxon>
        <taxon>Epsilonproteobacteria</taxon>
        <taxon>Campylobacterales</taxon>
        <taxon>Campylobacteraceae</taxon>
        <taxon>Campylobacter</taxon>
    </lineage>
</organism>
<evidence type="ECO:0000256" key="4">
    <source>
        <dbReference type="ARBA" id="ARBA00022478"/>
    </source>
</evidence>
<gene>
    <name evidence="11 12" type="primary">rpoZ</name>
    <name evidence="12" type="ORF">NCTC12475_00414</name>
</gene>
<dbReference type="GO" id="GO:0000428">
    <property type="term" value="C:DNA-directed RNA polymerase complex"/>
    <property type="evidence" value="ECO:0007669"/>
    <property type="project" value="UniProtKB-KW"/>
</dbReference>
<comment type="subunit">
    <text evidence="11">The RNAP catalytic core consists of 2 alpha, 1 beta, 1 beta' and 1 omega subunit. When a sigma factor is associated with the core the holoenzyme is formed, which can initiate transcription.</text>
</comment>
<dbReference type="RefSeq" id="WP_033916209.1">
    <property type="nucleotide sequence ID" value="NZ_CP043427.1"/>
</dbReference>
<keyword evidence="13" id="KW-1185">Reference proteome</keyword>
<accession>A0A381DHR0</accession>
<dbReference type="InterPro" id="IPR003716">
    <property type="entry name" value="DNA-dir_RNA_pol_omega"/>
</dbReference>
<dbReference type="Proteomes" id="UP000254920">
    <property type="component" value="Unassembled WGS sequence"/>
</dbReference>
<dbReference type="NCBIfam" id="NF001579">
    <property type="entry name" value="PRK00392.6-2"/>
    <property type="match status" value="1"/>
</dbReference>
<evidence type="ECO:0000313" key="13">
    <source>
        <dbReference type="Proteomes" id="UP000254920"/>
    </source>
</evidence>
<dbReference type="NCBIfam" id="TIGR00690">
    <property type="entry name" value="rpoZ"/>
    <property type="match status" value="1"/>
</dbReference>
<evidence type="ECO:0000256" key="9">
    <source>
        <dbReference type="ARBA" id="ARBA00030998"/>
    </source>
</evidence>
<comment type="similarity">
    <text evidence="1 11">Belongs to the RNA polymerase subunit omega family.</text>
</comment>
<dbReference type="STRING" id="32024.GCA_000788295_00535"/>
<evidence type="ECO:0000256" key="6">
    <source>
        <dbReference type="ARBA" id="ARBA00022695"/>
    </source>
</evidence>
<dbReference type="EC" id="2.7.7.6" evidence="2 11"/>
<evidence type="ECO:0000256" key="3">
    <source>
        <dbReference type="ARBA" id="ARBA00013725"/>
    </source>
</evidence>
<dbReference type="Gene3D" id="3.90.940.10">
    <property type="match status" value="1"/>
</dbReference>
<keyword evidence="4 11" id="KW-0240">DNA-directed RNA polymerase</keyword>
<dbReference type="HAMAP" id="MF_00366">
    <property type="entry name" value="RNApol_bact_RpoZ"/>
    <property type="match status" value="1"/>
</dbReference>
<evidence type="ECO:0000256" key="10">
    <source>
        <dbReference type="ARBA" id="ARBA00048552"/>
    </source>
</evidence>
<keyword evidence="6 11" id="KW-0548">Nucleotidyltransferase</keyword>
<comment type="catalytic activity">
    <reaction evidence="10 11">
        <text>RNA(n) + a ribonucleoside 5'-triphosphate = RNA(n+1) + diphosphate</text>
        <dbReference type="Rhea" id="RHEA:21248"/>
        <dbReference type="Rhea" id="RHEA-COMP:14527"/>
        <dbReference type="Rhea" id="RHEA-COMP:17342"/>
        <dbReference type="ChEBI" id="CHEBI:33019"/>
        <dbReference type="ChEBI" id="CHEBI:61557"/>
        <dbReference type="ChEBI" id="CHEBI:140395"/>
        <dbReference type="EC" id="2.7.7.6"/>
    </reaction>
</comment>
<dbReference type="SUPFAM" id="SSF63562">
    <property type="entry name" value="RPB6/omega subunit-like"/>
    <property type="match status" value="1"/>
</dbReference>